<keyword evidence="1" id="KW-0472">Membrane</keyword>
<dbReference type="RefSeq" id="WP_045948106.1">
    <property type="nucleotide sequence ID" value="NZ_JZWV01000404.1"/>
</dbReference>
<evidence type="ECO:0000313" key="3">
    <source>
        <dbReference type="Proteomes" id="UP000033551"/>
    </source>
</evidence>
<dbReference type="PATRIC" id="fig|68223.7.peg.7539"/>
<sequence>MDPHRATARTPVAAAAAVATAAVAAALAAAHYDRPGGPDLAAELNHPVLLAALAALALTGAALLTSRRPAARKAAGLGLAGAVMCGVLAVPAYGVAADPFPDREWDVPAPDGSGRRLVVERDLGLGDPAWSVHIVTGTFPTARRWPVASYTPGHPRGVLQAEWRDPSHIRLIDLDHTHHDLRVAPNGRPLDALDW</sequence>
<gene>
    <name evidence="2" type="ORF">VR44_15685</name>
</gene>
<evidence type="ECO:0000256" key="1">
    <source>
        <dbReference type="SAM" id="Phobius"/>
    </source>
</evidence>
<comment type="caution">
    <text evidence="2">The sequence shown here is derived from an EMBL/GenBank/DDBJ whole genome shotgun (WGS) entry which is preliminary data.</text>
</comment>
<keyword evidence="3" id="KW-1185">Reference proteome</keyword>
<name>A0A0F4JEI6_9ACTN</name>
<reference evidence="2 3" key="1">
    <citation type="submission" date="2015-02" db="EMBL/GenBank/DDBJ databases">
        <authorList>
            <person name="Ju K.-S."/>
            <person name="Doroghazi J.R."/>
            <person name="Metcalf W."/>
        </authorList>
    </citation>
    <scope>NUCLEOTIDE SEQUENCE [LARGE SCALE GENOMIC DNA]</scope>
    <source>
        <strain evidence="2 3">NRRL ISP-5550</strain>
    </source>
</reference>
<proteinExistence type="predicted"/>
<keyword evidence="1" id="KW-0812">Transmembrane</keyword>
<feature type="transmembrane region" description="Helical" evidence="1">
    <location>
        <begin position="44"/>
        <end position="64"/>
    </location>
</feature>
<feature type="transmembrane region" description="Helical" evidence="1">
    <location>
        <begin position="76"/>
        <end position="96"/>
    </location>
</feature>
<accession>A0A0F4JEI6</accession>
<dbReference type="OrthoDB" id="3872138at2"/>
<protein>
    <submittedName>
        <fullName evidence="2">Uncharacterized protein</fullName>
    </submittedName>
</protein>
<organism evidence="2 3">
    <name type="scientific">Streptomyces katrae</name>
    <dbReference type="NCBI Taxonomy" id="68223"/>
    <lineage>
        <taxon>Bacteria</taxon>
        <taxon>Bacillati</taxon>
        <taxon>Actinomycetota</taxon>
        <taxon>Actinomycetes</taxon>
        <taxon>Kitasatosporales</taxon>
        <taxon>Streptomycetaceae</taxon>
        <taxon>Streptomyces</taxon>
    </lineage>
</organism>
<dbReference type="Proteomes" id="UP000033551">
    <property type="component" value="Unassembled WGS sequence"/>
</dbReference>
<dbReference type="AlphaFoldDB" id="A0A0F4JEI6"/>
<dbReference type="EMBL" id="JZWV01000404">
    <property type="protein sequence ID" value="KJY32605.1"/>
    <property type="molecule type" value="Genomic_DNA"/>
</dbReference>
<keyword evidence="1" id="KW-1133">Transmembrane helix</keyword>
<evidence type="ECO:0000313" key="2">
    <source>
        <dbReference type="EMBL" id="KJY32605.1"/>
    </source>
</evidence>